<reference evidence="8" key="1">
    <citation type="submission" date="2022-12" db="EMBL/GenBank/DDBJ databases">
        <title>Genome assemblies of Blomia tropicalis.</title>
        <authorList>
            <person name="Cui Y."/>
        </authorList>
    </citation>
    <scope>NUCLEOTIDE SEQUENCE</scope>
    <source>
        <tissue evidence="8">Adult mites</tissue>
    </source>
</reference>
<dbReference type="AlphaFoldDB" id="A0A9Q0M960"/>
<protein>
    <recommendedName>
        <fullName evidence="5">MMS19 nucleotide excision repair protein</fullName>
    </recommendedName>
</protein>
<dbReference type="Pfam" id="PF12460">
    <property type="entry name" value="MMS19_C"/>
    <property type="match status" value="1"/>
</dbReference>
<dbReference type="GO" id="GO:0005634">
    <property type="term" value="C:nucleus"/>
    <property type="evidence" value="ECO:0007669"/>
    <property type="project" value="UniProtKB-SubCell"/>
</dbReference>
<comment type="subunit">
    <text evidence="5">Component of the CIA complex.</text>
</comment>
<evidence type="ECO:0000256" key="1">
    <source>
        <dbReference type="ARBA" id="ARBA00004123"/>
    </source>
</evidence>
<sequence length="1021" mass="119380">MSDLENFEKYCQENNYEQVEKYATQISKAINKREVEMVQIIGYLKPLLTNTNIESVSCGMEVISNILYNLNCDILNHKEIQILLDFFNNRLKDNVVVIEKTLPGLQSLCHFTHFNFEMASTLFFMIQNELAIQILRPDYKVIIYKTIGYIIYRFKSDFFAIGSNFVYGFLRIVDAETSPTSLVLVFEMFYEVVSHNKFDVYAEDLFEAMACYFPIIYSKTKNDKHIETKMHLSKLLNRAMSAASCMAEYVIQLVLEKLESESIGSKQSSYELLESALPRYSVEQVEPFIFELWTFIRIDSLKPTKEEDELISYALRILSKLGEILFKDPTLSTSFLQKIWKDLEISLKTPELSLIKSTINIFISLASNNHEIFKYFFERSNPILLQSLVFNNHDEHQMDCLNALNELVIAGSKINFVFDTETIERFFGLLIDHFSNQSSLQLCKLNMIFLNQLLCVHRFEDIHIEKLVNHINEYSQQTDYRPEFMEPSFELISNISIYNSEQISKIFVEPLKYEIKNSIKDNNFQNRNRIIFQLTALRSASHDLNIFTNLSGFIASMLVNLMQESKEEFRLICLLNLFETLSSCFEIHRKNSEFIYSFRENCIRPMMNQLIILCFKDQIQSISFEGIQKFAFLNYQFVSTLDSDEKQSIINQISQSFLEENVSGLIQDMENVNIVWNEPSSIKMYLYMNIIYSYFYDSNGIISFPLVFNQIKSHCFETKLSWESYNSVLDISGCLLSRIVTQLFNQINSTDFTQFCQNLFFDMKNKINSDISTDEERIIAIHILMWISKSLMLVNDQLFEEFTKYILQTLDQNILTTYILNLIDILYSDLDFFQRPPSSSSTKETSKKTKQFSNILHKLIFERFQLNHKPEFLYLFASHLRFISEKDFSTQVEELFPVILTGLKSFEFDQVQHICLSFVETMLQNHYTQIQPHIESILKTLITLARNSFKLYTRKKALDCICLIIDISPEKELVNVKTDSLRSLQPTLGDQKRLVRASAVKAYCKLSMLAQPGNRSKLAKF</sequence>
<dbReference type="GO" id="GO:0006281">
    <property type="term" value="P:DNA repair"/>
    <property type="evidence" value="ECO:0007669"/>
    <property type="project" value="UniProtKB-UniRule"/>
</dbReference>
<comment type="subcellular location">
    <subcellularLocation>
        <location evidence="5">Cytoplasm</location>
        <location evidence="5">Cytoskeleton</location>
        <location evidence="5">Spindle</location>
    </subcellularLocation>
    <subcellularLocation>
        <location evidence="1 5">Nucleus</location>
    </subcellularLocation>
</comment>
<dbReference type="Pfam" id="PF14500">
    <property type="entry name" value="MMS19_N"/>
    <property type="match status" value="1"/>
</dbReference>
<evidence type="ECO:0000256" key="5">
    <source>
        <dbReference type="RuleBase" id="RU367072"/>
    </source>
</evidence>
<keyword evidence="5" id="KW-0206">Cytoskeleton</keyword>
<comment type="similarity">
    <text evidence="2 5">Belongs to the MET18/MMS19 family.</text>
</comment>
<feature type="domain" description="MMS19 N-terminal" evidence="7">
    <location>
        <begin position="43"/>
        <end position="298"/>
    </location>
</feature>
<dbReference type="SUPFAM" id="SSF48371">
    <property type="entry name" value="ARM repeat"/>
    <property type="match status" value="2"/>
</dbReference>
<keyword evidence="4 5" id="KW-0539">Nucleus</keyword>
<keyword evidence="9" id="KW-1185">Reference proteome</keyword>
<evidence type="ECO:0000256" key="3">
    <source>
        <dbReference type="ARBA" id="ARBA00022737"/>
    </source>
</evidence>
<dbReference type="PANTHER" id="PTHR12891">
    <property type="entry name" value="DNA REPAIR/TRANSCRIPTION PROTEIN MET18/MMS19"/>
    <property type="match status" value="1"/>
</dbReference>
<keyword evidence="5" id="KW-0234">DNA repair</keyword>
<evidence type="ECO:0000313" key="8">
    <source>
        <dbReference type="EMBL" id="KAJ6221656.1"/>
    </source>
</evidence>
<evidence type="ECO:0000259" key="7">
    <source>
        <dbReference type="Pfam" id="PF14500"/>
    </source>
</evidence>
<evidence type="ECO:0000313" key="9">
    <source>
        <dbReference type="Proteomes" id="UP001142055"/>
    </source>
</evidence>
<keyword evidence="5" id="KW-0963">Cytoplasm</keyword>
<feature type="domain" description="MMS19 C-terminal" evidence="6">
    <location>
        <begin position="534"/>
        <end position="963"/>
    </location>
</feature>
<evidence type="ECO:0000259" key="6">
    <source>
        <dbReference type="Pfam" id="PF12460"/>
    </source>
</evidence>
<keyword evidence="5" id="KW-0227">DNA damage</keyword>
<dbReference type="Proteomes" id="UP001142055">
    <property type="component" value="Chromosome 1"/>
</dbReference>
<comment type="function">
    <text evidence="5">Key component of the cytosolic iron-sulfur protein assembly (CIA) complex, a multiprotein complex that mediates the incorporation of iron-sulfur cluster into apoproteins specifically involved in DNA metabolism and genomic integrity. In the CIA complex, MMS19 acts as an adapter between early-acting CIA components and a subset of cellular target iron-sulfur proteins.</text>
</comment>
<gene>
    <name evidence="8" type="ORF">RDWZM_000201</name>
</gene>
<name>A0A9Q0M960_BLOTA</name>
<dbReference type="GO" id="GO:0097361">
    <property type="term" value="C:cytosolic [4Fe-4S] assembly targeting complex"/>
    <property type="evidence" value="ECO:0007669"/>
    <property type="project" value="UniProtKB-UniRule"/>
</dbReference>
<dbReference type="InterPro" id="IPR011989">
    <property type="entry name" value="ARM-like"/>
</dbReference>
<dbReference type="OMA" id="IASQSKF"/>
<organism evidence="8 9">
    <name type="scientific">Blomia tropicalis</name>
    <name type="common">Mite</name>
    <dbReference type="NCBI Taxonomy" id="40697"/>
    <lineage>
        <taxon>Eukaryota</taxon>
        <taxon>Metazoa</taxon>
        <taxon>Ecdysozoa</taxon>
        <taxon>Arthropoda</taxon>
        <taxon>Chelicerata</taxon>
        <taxon>Arachnida</taxon>
        <taxon>Acari</taxon>
        <taxon>Acariformes</taxon>
        <taxon>Sarcoptiformes</taxon>
        <taxon>Astigmata</taxon>
        <taxon>Glycyphagoidea</taxon>
        <taxon>Echimyopodidae</taxon>
        <taxon>Blomia</taxon>
    </lineage>
</organism>
<dbReference type="InterPro" id="IPR024687">
    <property type="entry name" value="MMS19_C"/>
</dbReference>
<dbReference type="GO" id="GO:0016226">
    <property type="term" value="P:iron-sulfur cluster assembly"/>
    <property type="evidence" value="ECO:0007669"/>
    <property type="project" value="UniProtKB-UniRule"/>
</dbReference>
<keyword evidence="3" id="KW-0677">Repeat</keyword>
<dbReference type="PANTHER" id="PTHR12891:SF0">
    <property type="entry name" value="MMS19 NUCLEOTIDE EXCISION REPAIR PROTEIN HOMOLOG"/>
    <property type="match status" value="1"/>
</dbReference>
<evidence type="ECO:0000256" key="2">
    <source>
        <dbReference type="ARBA" id="ARBA00009340"/>
    </source>
</evidence>
<accession>A0A9Q0M960</accession>
<dbReference type="InterPro" id="IPR029240">
    <property type="entry name" value="MMS19_N"/>
</dbReference>
<comment type="caution">
    <text evidence="8">The sequence shown here is derived from an EMBL/GenBank/DDBJ whole genome shotgun (WGS) entry which is preliminary data.</text>
</comment>
<dbReference type="InterPro" id="IPR016024">
    <property type="entry name" value="ARM-type_fold"/>
</dbReference>
<dbReference type="GO" id="GO:0005819">
    <property type="term" value="C:spindle"/>
    <property type="evidence" value="ECO:0007669"/>
    <property type="project" value="UniProtKB-SubCell"/>
</dbReference>
<proteinExistence type="inferred from homology"/>
<dbReference type="GO" id="GO:0051604">
    <property type="term" value="P:protein maturation"/>
    <property type="evidence" value="ECO:0007669"/>
    <property type="project" value="UniProtKB-UniRule"/>
</dbReference>
<evidence type="ECO:0000256" key="4">
    <source>
        <dbReference type="ARBA" id="ARBA00023242"/>
    </source>
</evidence>
<dbReference type="Gene3D" id="1.25.10.10">
    <property type="entry name" value="Leucine-rich Repeat Variant"/>
    <property type="match status" value="2"/>
</dbReference>
<dbReference type="EMBL" id="JAPWDV010000001">
    <property type="protein sequence ID" value="KAJ6221656.1"/>
    <property type="molecule type" value="Genomic_DNA"/>
</dbReference>
<dbReference type="InterPro" id="IPR039920">
    <property type="entry name" value="MMS19"/>
</dbReference>